<feature type="chain" id="PRO_5016933089" description="DUF7580 domain-containing protein" evidence="2">
    <location>
        <begin position="29"/>
        <end position="585"/>
    </location>
</feature>
<dbReference type="PANTHER" id="PTHR35186">
    <property type="entry name" value="ANK_REP_REGION DOMAIN-CONTAINING PROTEIN"/>
    <property type="match status" value="1"/>
</dbReference>
<reference evidence="4 5" key="1">
    <citation type="journal article" date="2017" name="Biotechnol. Biofuels">
        <title>Differential beta-glucosidase expression as a function of carbon source availability in Talaromyces amestolkiae: a genomic and proteomic approach.</title>
        <authorList>
            <person name="de Eugenio L.I."/>
            <person name="Mendez-Liter J.A."/>
            <person name="Nieto-Dominguez M."/>
            <person name="Alonso L."/>
            <person name="Gil-Munoz J."/>
            <person name="Barriuso J."/>
            <person name="Prieto A."/>
            <person name="Martinez M.J."/>
        </authorList>
    </citation>
    <scope>NUCLEOTIDE SEQUENCE [LARGE SCALE GENOMIC DNA]</scope>
    <source>
        <strain evidence="4 5">CIB</strain>
    </source>
</reference>
<dbReference type="EMBL" id="MIKG01000026">
    <property type="protein sequence ID" value="RAO73744.1"/>
    <property type="molecule type" value="Genomic_DNA"/>
</dbReference>
<dbReference type="Pfam" id="PF24476">
    <property type="entry name" value="DUF7580"/>
    <property type="match status" value="1"/>
</dbReference>
<proteinExistence type="predicted"/>
<evidence type="ECO:0000256" key="1">
    <source>
        <dbReference type="SAM" id="MobiDB-lite"/>
    </source>
</evidence>
<organism evidence="4 5">
    <name type="scientific">Talaromyces amestolkiae</name>
    <dbReference type="NCBI Taxonomy" id="1196081"/>
    <lineage>
        <taxon>Eukaryota</taxon>
        <taxon>Fungi</taxon>
        <taxon>Dikarya</taxon>
        <taxon>Ascomycota</taxon>
        <taxon>Pezizomycotina</taxon>
        <taxon>Eurotiomycetes</taxon>
        <taxon>Eurotiomycetidae</taxon>
        <taxon>Eurotiales</taxon>
        <taxon>Trichocomaceae</taxon>
        <taxon>Talaromyces</taxon>
        <taxon>Talaromyces sect. Talaromyces</taxon>
    </lineage>
</organism>
<comment type="caution">
    <text evidence="4">The sequence shown here is derived from an EMBL/GenBank/DDBJ whole genome shotgun (WGS) entry which is preliminary data.</text>
</comment>
<feature type="compositionally biased region" description="Basic and acidic residues" evidence="1">
    <location>
        <begin position="272"/>
        <end position="292"/>
    </location>
</feature>
<name>A0A364LD54_TALAM</name>
<evidence type="ECO:0000259" key="3">
    <source>
        <dbReference type="Pfam" id="PF24476"/>
    </source>
</evidence>
<dbReference type="Proteomes" id="UP000249363">
    <property type="component" value="Unassembled WGS sequence"/>
</dbReference>
<dbReference type="PANTHER" id="PTHR35186:SF4">
    <property type="entry name" value="PRION-INHIBITION AND PROPAGATION HELO DOMAIN-CONTAINING PROTEIN"/>
    <property type="match status" value="1"/>
</dbReference>
<feature type="signal peptide" evidence="2">
    <location>
        <begin position="1"/>
        <end position="28"/>
    </location>
</feature>
<gene>
    <name evidence="4" type="ORF">BHQ10_009756</name>
</gene>
<sequence>MVTGIEAAGLALAILPLIVNQADNYVQGLETLKTFRSRKYRRDMESYYNSLSTQRTILENVLERCFQGVVEYEEDISELINNPSGPMWHDPTFQNMLRKKLDRNFNNFVRTVTELADLLEEFSGKLGLSTADSMKTPETLWEDSSMAEREFKKIKDVLSKSIYAGYIDKIKSANSTLQTLMEQSEYRENIWQKRRSPKRQLLSIKTARRIAHSLYDIIARGEFWNCKCRDQHRAQIRLDVFSSNDFPETSGIPKFRLMLISKASPEPSDSWHWQEVETESAFKDTQPREAKSASKKANPPMVREAKVKFAVVAIPLESVPWPKIESIPFGSPIENLCTALCAIKANSMCEERKFIGFVTDDNHRHTFYAVGDSSINLQLQSLEALLMSSSGSRNIQSPSKIVLRRRDRLRLAASLASSILRFHGSWMKAHWRTKDIMLRLSEDGNKAPDFIYLAQQTPENADQPATLMSQQNSLSTHLIRNEILFPLGLALVELSLGQTIASLRKPEDDDPVDAVANLKTALRNLPDVRNESGIVYEEVVDKCFFWPGRKDIEFDDEDFQRTMFELIVLPLLEDLKHFEGKYQIH</sequence>
<feature type="domain" description="DUF7580" evidence="3">
    <location>
        <begin position="207"/>
        <end position="577"/>
    </location>
</feature>
<evidence type="ECO:0000256" key="2">
    <source>
        <dbReference type="SAM" id="SignalP"/>
    </source>
</evidence>
<accession>A0A364LD54</accession>
<protein>
    <recommendedName>
        <fullName evidence="3">DUF7580 domain-containing protein</fullName>
    </recommendedName>
</protein>
<evidence type="ECO:0000313" key="4">
    <source>
        <dbReference type="EMBL" id="RAO73744.1"/>
    </source>
</evidence>
<keyword evidence="5" id="KW-1185">Reference proteome</keyword>
<dbReference type="AlphaFoldDB" id="A0A364LD54"/>
<keyword evidence="2" id="KW-0732">Signal</keyword>
<dbReference type="OrthoDB" id="3565018at2759"/>
<dbReference type="InterPro" id="IPR056002">
    <property type="entry name" value="DUF7580"/>
</dbReference>
<dbReference type="STRING" id="1196081.A0A364LD54"/>
<dbReference type="RefSeq" id="XP_040738258.1">
    <property type="nucleotide sequence ID" value="XM_040882705.1"/>
</dbReference>
<dbReference type="GeneID" id="63798970"/>
<feature type="region of interest" description="Disordered" evidence="1">
    <location>
        <begin position="266"/>
        <end position="297"/>
    </location>
</feature>
<evidence type="ECO:0000313" key="5">
    <source>
        <dbReference type="Proteomes" id="UP000249363"/>
    </source>
</evidence>